<evidence type="ECO:0000313" key="3">
    <source>
        <dbReference type="Proteomes" id="UP000326924"/>
    </source>
</evidence>
<dbReference type="SUPFAM" id="SSF54593">
    <property type="entry name" value="Glyoxalase/Bleomycin resistance protein/Dihydroxybiphenyl dioxygenase"/>
    <property type="match status" value="1"/>
</dbReference>
<dbReference type="Gene3D" id="3.10.180.10">
    <property type="entry name" value="2,3-Dihydroxybiphenyl 1,2-Dioxygenase, domain 1"/>
    <property type="match status" value="1"/>
</dbReference>
<keyword evidence="2" id="KW-0223">Dioxygenase</keyword>
<dbReference type="PROSITE" id="PS51819">
    <property type="entry name" value="VOC"/>
    <property type="match status" value="1"/>
</dbReference>
<proteinExistence type="predicted"/>
<dbReference type="InterPro" id="IPR037523">
    <property type="entry name" value="VOC_core"/>
</dbReference>
<protein>
    <submittedName>
        <fullName evidence="2">Glyoxalase/Bleomycin resistance protein/Dihydroxybiphenyl dioxygenase</fullName>
    </submittedName>
</protein>
<dbReference type="PANTHER" id="PTHR10374:SF19">
    <property type="entry name" value="LYASE (GLO1), PUTATIVE (AFU_ORTHOLOGUE AFUA_2G13550)-RELATED"/>
    <property type="match status" value="1"/>
</dbReference>
<comment type="caution">
    <text evidence="2">The sequence shown here is derived from an EMBL/GenBank/DDBJ whole genome shotgun (WGS) entry which is preliminary data.</text>
</comment>
<feature type="domain" description="VOC" evidence="1">
    <location>
        <begin position="26"/>
        <end position="193"/>
    </location>
</feature>
<sequence length="197" mass="22063">MANEFQPGEHIMGSDAPQPAETNGYRLNHLMLRIKNPEKSLRFYKEGFGLRTVFVFNTGLWTIYYLGHPDLPEETGGDMFKTLGARKGLLELYHVPHDEQESYATGNEKDALGFGHMGFTVPDVAVAIERLKKVYPELEVLKGLGDDSFASMGIPPTRRGGEDNDVQAGYKAVFRQLAFVKDPDGYWVELVPEVVKP</sequence>
<dbReference type="OrthoDB" id="16820at2759"/>
<evidence type="ECO:0000259" key="1">
    <source>
        <dbReference type="PROSITE" id="PS51819"/>
    </source>
</evidence>
<dbReference type="InterPro" id="IPR029068">
    <property type="entry name" value="Glyas_Bleomycin-R_OHBP_Dase"/>
</dbReference>
<gene>
    <name evidence="2" type="ORF">FN846DRAFT_931281</name>
</gene>
<dbReference type="InterPro" id="IPR004360">
    <property type="entry name" value="Glyas_Fos-R_dOase_dom"/>
</dbReference>
<dbReference type="AlphaFoldDB" id="A0A5J5F7N7"/>
<dbReference type="GO" id="GO:0051213">
    <property type="term" value="F:dioxygenase activity"/>
    <property type="evidence" value="ECO:0007669"/>
    <property type="project" value="UniProtKB-KW"/>
</dbReference>
<evidence type="ECO:0000313" key="2">
    <source>
        <dbReference type="EMBL" id="KAA8912976.1"/>
    </source>
</evidence>
<organism evidence="2 3">
    <name type="scientific">Sphaerosporella brunnea</name>
    <dbReference type="NCBI Taxonomy" id="1250544"/>
    <lineage>
        <taxon>Eukaryota</taxon>
        <taxon>Fungi</taxon>
        <taxon>Dikarya</taxon>
        <taxon>Ascomycota</taxon>
        <taxon>Pezizomycotina</taxon>
        <taxon>Pezizomycetes</taxon>
        <taxon>Pezizales</taxon>
        <taxon>Pyronemataceae</taxon>
        <taxon>Sphaerosporella</taxon>
    </lineage>
</organism>
<dbReference type="Proteomes" id="UP000326924">
    <property type="component" value="Unassembled WGS sequence"/>
</dbReference>
<reference evidence="2 3" key="1">
    <citation type="submission" date="2019-09" db="EMBL/GenBank/DDBJ databases">
        <title>Draft genome of the ectomycorrhizal ascomycete Sphaerosporella brunnea.</title>
        <authorList>
            <consortium name="DOE Joint Genome Institute"/>
            <person name="Benucci G.M."/>
            <person name="Marozzi G."/>
            <person name="Antonielli L."/>
            <person name="Sanchez S."/>
            <person name="Marco P."/>
            <person name="Wang X."/>
            <person name="Falini L.B."/>
            <person name="Barry K."/>
            <person name="Haridas S."/>
            <person name="Lipzen A."/>
            <person name="Labutti K."/>
            <person name="Grigoriev I.V."/>
            <person name="Murat C."/>
            <person name="Martin F."/>
            <person name="Albertini E."/>
            <person name="Donnini D."/>
            <person name="Bonito G."/>
        </authorList>
    </citation>
    <scope>NUCLEOTIDE SEQUENCE [LARGE SCALE GENOMIC DNA]</scope>
    <source>
        <strain evidence="2 3">Sb_GMNB300</strain>
    </source>
</reference>
<keyword evidence="3" id="KW-1185">Reference proteome</keyword>
<dbReference type="Pfam" id="PF00903">
    <property type="entry name" value="Glyoxalase"/>
    <property type="match status" value="1"/>
</dbReference>
<dbReference type="PANTHER" id="PTHR10374">
    <property type="entry name" value="LACTOYLGLUTATHIONE LYASE GLYOXALASE I"/>
    <property type="match status" value="1"/>
</dbReference>
<accession>A0A5J5F7N7</accession>
<keyword evidence="2" id="KW-0560">Oxidoreductase</keyword>
<name>A0A5J5F7N7_9PEZI</name>
<dbReference type="EMBL" id="VXIS01000018">
    <property type="protein sequence ID" value="KAA8912976.1"/>
    <property type="molecule type" value="Genomic_DNA"/>
</dbReference>
<dbReference type="InParanoid" id="A0A5J5F7N7"/>